<organism evidence="1 2">
    <name type="scientific">Diphasiastrum complanatum</name>
    <name type="common">Issler's clubmoss</name>
    <name type="synonym">Lycopodium complanatum</name>
    <dbReference type="NCBI Taxonomy" id="34168"/>
    <lineage>
        <taxon>Eukaryota</taxon>
        <taxon>Viridiplantae</taxon>
        <taxon>Streptophyta</taxon>
        <taxon>Embryophyta</taxon>
        <taxon>Tracheophyta</taxon>
        <taxon>Lycopodiopsida</taxon>
        <taxon>Lycopodiales</taxon>
        <taxon>Lycopodiaceae</taxon>
        <taxon>Lycopodioideae</taxon>
        <taxon>Diphasiastrum</taxon>
    </lineage>
</organism>
<proteinExistence type="predicted"/>
<accession>A0ACC2BB32</accession>
<comment type="caution">
    <text evidence="1">The sequence shown here is derived from an EMBL/GenBank/DDBJ whole genome shotgun (WGS) entry which is preliminary data.</text>
</comment>
<name>A0ACC2BB32_DIPCM</name>
<dbReference type="EMBL" id="CM055107">
    <property type="protein sequence ID" value="KAJ7526965.1"/>
    <property type="molecule type" value="Genomic_DNA"/>
</dbReference>
<evidence type="ECO:0000313" key="1">
    <source>
        <dbReference type="EMBL" id="KAJ7526965.1"/>
    </source>
</evidence>
<sequence length="156" mass="17319">MATNKSDEGVGSIPLACCKHVAALSPSRWIKHDSLSILPRVQIEYSIYVAGIEWVNEILSRVRWVGGGRGEGRWGPVPDVSSEEGRFVACCQRRTSPPRCWIYLTHRLDSATRTKSNIQHLLKFWLYLGFEAKADGSFADVLAAPSDANLIFISEG</sequence>
<protein>
    <submittedName>
        <fullName evidence="1">Uncharacterized protein</fullName>
    </submittedName>
</protein>
<evidence type="ECO:0000313" key="2">
    <source>
        <dbReference type="Proteomes" id="UP001162992"/>
    </source>
</evidence>
<gene>
    <name evidence="1" type="ORF">O6H91_16G029300</name>
</gene>
<keyword evidence="2" id="KW-1185">Reference proteome</keyword>
<dbReference type="Proteomes" id="UP001162992">
    <property type="component" value="Chromosome 16"/>
</dbReference>
<reference evidence="2" key="1">
    <citation type="journal article" date="2024" name="Proc. Natl. Acad. Sci. U.S.A.">
        <title>Extraordinary preservation of gene collinearity over three hundred million years revealed in homosporous lycophytes.</title>
        <authorList>
            <person name="Li C."/>
            <person name="Wickell D."/>
            <person name="Kuo L.Y."/>
            <person name="Chen X."/>
            <person name="Nie B."/>
            <person name="Liao X."/>
            <person name="Peng D."/>
            <person name="Ji J."/>
            <person name="Jenkins J."/>
            <person name="Williams M."/>
            <person name="Shu S."/>
            <person name="Plott C."/>
            <person name="Barry K."/>
            <person name="Rajasekar S."/>
            <person name="Grimwood J."/>
            <person name="Han X."/>
            <person name="Sun S."/>
            <person name="Hou Z."/>
            <person name="He W."/>
            <person name="Dai G."/>
            <person name="Sun C."/>
            <person name="Schmutz J."/>
            <person name="Leebens-Mack J.H."/>
            <person name="Li F.W."/>
            <person name="Wang L."/>
        </authorList>
    </citation>
    <scope>NUCLEOTIDE SEQUENCE [LARGE SCALE GENOMIC DNA]</scope>
    <source>
        <strain evidence="2">cv. PW_Plant_1</strain>
    </source>
</reference>